<sequence>MDRFAVYLVVVAVLCTLISVITEFTKEVGVLKKIPTSFQVLITSVIVCEVGLFVGLSFYHIAFVWYYPVAAFFGAFVIAIICTRGWDYLISIFKRFYKGGDKEKWHE</sequence>
<gene>
    <name evidence="2" type="ORF">DWX94_08305</name>
</gene>
<dbReference type="OrthoDB" id="2061454at2"/>
<protein>
    <submittedName>
        <fullName evidence="2">Uncharacterized protein</fullName>
    </submittedName>
</protein>
<proteinExistence type="predicted"/>
<accession>A0A412IRE5</accession>
<name>A0A412IRE5_9FIRM</name>
<organism evidence="2 3">
    <name type="scientific">Coprococcus eutactus</name>
    <dbReference type="NCBI Taxonomy" id="33043"/>
    <lineage>
        <taxon>Bacteria</taxon>
        <taxon>Bacillati</taxon>
        <taxon>Bacillota</taxon>
        <taxon>Clostridia</taxon>
        <taxon>Lachnospirales</taxon>
        <taxon>Lachnospiraceae</taxon>
        <taxon>Coprococcus</taxon>
    </lineage>
</organism>
<reference evidence="2 3" key="1">
    <citation type="submission" date="2018-08" db="EMBL/GenBank/DDBJ databases">
        <title>A genome reference for cultivated species of the human gut microbiota.</title>
        <authorList>
            <person name="Zou Y."/>
            <person name="Xue W."/>
            <person name="Luo G."/>
        </authorList>
    </citation>
    <scope>NUCLEOTIDE SEQUENCE [LARGE SCALE GENOMIC DNA]</scope>
    <source>
        <strain evidence="2 3">AF22-21</strain>
    </source>
</reference>
<keyword evidence="1" id="KW-0812">Transmembrane</keyword>
<dbReference type="EMBL" id="QRVK01000018">
    <property type="protein sequence ID" value="RGS41703.1"/>
    <property type="molecule type" value="Genomic_DNA"/>
</dbReference>
<evidence type="ECO:0000256" key="1">
    <source>
        <dbReference type="SAM" id="Phobius"/>
    </source>
</evidence>
<feature type="transmembrane region" description="Helical" evidence="1">
    <location>
        <begin position="37"/>
        <end position="59"/>
    </location>
</feature>
<feature type="transmembrane region" description="Helical" evidence="1">
    <location>
        <begin position="6"/>
        <end position="25"/>
    </location>
</feature>
<dbReference type="AlphaFoldDB" id="A0A412IRE5"/>
<comment type="caution">
    <text evidence="2">The sequence shown here is derived from an EMBL/GenBank/DDBJ whole genome shotgun (WGS) entry which is preliminary data.</text>
</comment>
<evidence type="ECO:0000313" key="2">
    <source>
        <dbReference type="EMBL" id="RGS41703.1"/>
    </source>
</evidence>
<keyword evidence="1" id="KW-0472">Membrane</keyword>
<keyword evidence="1" id="KW-1133">Transmembrane helix</keyword>
<feature type="transmembrane region" description="Helical" evidence="1">
    <location>
        <begin position="65"/>
        <end position="86"/>
    </location>
</feature>
<evidence type="ECO:0000313" key="3">
    <source>
        <dbReference type="Proteomes" id="UP000283295"/>
    </source>
</evidence>
<dbReference type="Proteomes" id="UP000283295">
    <property type="component" value="Unassembled WGS sequence"/>
</dbReference>